<dbReference type="OrthoDB" id="1418158at2759"/>
<dbReference type="InterPro" id="IPR040256">
    <property type="entry name" value="At4g02000-like"/>
</dbReference>
<dbReference type="AlphaFoldDB" id="A0A9W3CQ25"/>
<gene>
    <name evidence="5" type="primary">LOC130503064</name>
</gene>
<evidence type="ECO:0000256" key="1">
    <source>
        <dbReference type="SAM" id="MobiDB-lite"/>
    </source>
</evidence>
<keyword evidence="4" id="KW-1185">Reference proteome</keyword>
<reference evidence="5" key="2">
    <citation type="submission" date="2025-08" db="UniProtKB">
        <authorList>
            <consortium name="RefSeq"/>
        </authorList>
    </citation>
    <scope>IDENTIFICATION</scope>
    <source>
        <tissue evidence="5">Leaf</tissue>
    </source>
</reference>
<reference evidence="4" key="1">
    <citation type="journal article" date="2019" name="Database">
        <title>The radish genome database (RadishGD): an integrated information resource for radish genomics.</title>
        <authorList>
            <person name="Yu H.J."/>
            <person name="Baek S."/>
            <person name="Lee Y.J."/>
            <person name="Cho A."/>
            <person name="Mun J.H."/>
        </authorList>
    </citation>
    <scope>NUCLEOTIDE SEQUENCE [LARGE SCALE GENOMIC DNA]</scope>
    <source>
        <strain evidence="4">cv. WK10039</strain>
    </source>
</reference>
<dbReference type="GeneID" id="130503064"/>
<dbReference type="InterPro" id="IPR025836">
    <property type="entry name" value="Zn_knuckle_CX2CX4HX4C"/>
</dbReference>
<dbReference type="PANTHER" id="PTHR31286">
    <property type="entry name" value="GLYCINE-RICH CELL WALL STRUCTURAL PROTEIN 1.8-LIKE"/>
    <property type="match status" value="1"/>
</dbReference>
<feature type="domain" description="Zinc knuckle CX2CX4HX4C" evidence="3">
    <location>
        <begin position="174"/>
        <end position="219"/>
    </location>
</feature>
<evidence type="ECO:0000259" key="2">
    <source>
        <dbReference type="Pfam" id="PF14111"/>
    </source>
</evidence>
<accession>A0A9W3CQ25</accession>
<dbReference type="RefSeq" id="XP_056853693.1">
    <property type="nucleotide sequence ID" value="XM_056997713.1"/>
</dbReference>
<dbReference type="KEGG" id="rsz:130503064"/>
<dbReference type="Pfam" id="PF14111">
    <property type="entry name" value="DUF4283"/>
    <property type="match status" value="1"/>
</dbReference>
<protein>
    <submittedName>
        <fullName evidence="5">Uncharacterized protein LOC130503064</fullName>
    </submittedName>
</protein>
<proteinExistence type="predicted"/>
<evidence type="ECO:0000259" key="3">
    <source>
        <dbReference type="Pfam" id="PF14392"/>
    </source>
</evidence>
<dbReference type="Pfam" id="PF14392">
    <property type="entry name" value="zf-CCHC_4"/>
    <property type="match status" value="1"/>
</dbReference>
<name>A0A9W3CQ25_RAPSA</name>
<feature type="domain" description="DUF4283" evidence="2">
    <location>
        <begin position="32"/>
        <end position="112"/>
    </location>
</feature>
<dbReference type="Proteomes" id="UP000504610">
    <property type="component" value="Chromosome 2"/>
</dbReference>
<feature type="compositionally biased region" description="Basic residues" evidence="1">
    <location>
        <begin position="415"/>
        <end position="432"/>
    </location>
</feature>
<dbReference type="PANTHER" id="PTHR31286:SF178">
    <property type="entry name" value="DUF4283 DOMAIN-CONTAINING PROTEIN"/>
    <property type="match status" value="1"/>
</dbReference>
<feature type="region of interest" description="Disordered" evidence="1">
    <location>
        <begin position="408"/>
        <end position="491"/>
    </location>
</feature>
<evidence type="ECO:0000313" key="4">
    <source>
        <dbReference type="Proteomes" id="UP000504610"/>
    </source>
</evidence>
<dbReference type="InterPro" id="IPR025558">
    <property type="entry name" value="DUF4283"/>
</dbReference>
<sequence length="491" mass="55358">MSLAMDKALMALSLDEEEAPFVMPDLPEFSSAEDNKLSLMGRLLNPDRQKMALLIMKMPRKWQKEGKVRGVALSQERFQFIFKNEHDLVDVLDRGVQTFEEWVIVLERWVENPPEDYLQHIPLWVQIRDIPVNCYKTEALTAIGDLVGKTVLVAFDPTKPITQDFIRVLVKFNVANPLRKTKDIMLKGGVTATVRFNYEKIQKRCFTCQRLNHEKDLCPLTIRQRQEVSRVRRETAMANLQKSELILKAGDPLYGVLEEEQVAIDPTSGRGKIAKEILEEMRRYLRADTGESHGIKVDKIQQSVKLAEQGTTSQRLALRMESPPKVTSDLNKGKGHIFDYEEREEHSDALSVKSNPNKLMAASMTAQRNADRKSAPCLMLLEGNADSSDKAGSLPSVYSTVFKAVNTAPCSSGVPRKRPAPRRRPPKLVRQQKSRESKGPNVDLLEEKRAGKQAMGNSKKRKCSVEEEERNSTSKTACTKAIPSEGSPSSQ</sequence>
<evidence type="ECO:0000313" key="5">
    <source>
        <dbReference type="RefSeq" id="XP_056853693.1"/>
    </source>
</evidence>
<organism evidence="4 5">
    <name type="scientific">Raphanus sativus</name>
    <name type="common">Radish</name>
    <name type="synonym">Raphanus raphanistrum var. sativus</name>
    <dbReference type="NCBI Taxonomy" id="3726"/>
    <lineage>
        <taxon>Eukaryota</taxon>
        <taxon>Viridiplantae</taxon>
        <taxon>Streptophyta</taxon>
        <taxon>Embryophyta</taxon>
        <taxon>Tracheophyta</taxon>
        <taxon>Spermatophyta</taxon>
        <taxon>Magnoliopsida</taxon>
        <taxon>eudicotyledons</taxon>
        <taxon>Gunneridae</taxon>
        <taxon>Pentapetalae</taxon>
        <taxon>rosids</taxon>
        <taxon>malvids</taxon>
        <taxon>Brassicales</taxon>
        <taxon>Brassicaceae</taxon>
        <taxon>Brassiceae</taxon>
        <taxon>Raphanus</taxon>
    </lineage>
</organism>